<dbReference type="InterPro" id="IPR036652">
    <property type="entry name" value="YjeF_N_dom_sf"/>
</dbReference>
<dbReference type="Pfam" id="PF01256">
    <property type="entry name" value="Carb_kinase"/>
    <property type="match status" value="1"/>
</dbReference>
<feature type="binding site" evidence="18">
    <location>
        <position position="164"/>
    </location>
    <ligand>
        <name>(6S)-NADPHX</name>
        <dbReference type="ChEBI" id="CHEBI:64076"/>
    </ligand>
</feature>
<evidence type="ECO:0000256" key="2">
    <source>
        <dbReference type="ARBA" id="ARBA00000909"/>
    </source>
</evidence>
<proteinExistence type="inferred from homology"/>
<feature type="binding site" evidence="17">
    <location>
        <begin position="446"/>
        <end position="450"/>
    </location>
    <ligand>
        <name>AMP</name>
        <dbReference type="ChEBI" id="CHEBI:456215"/>
    </ligand>
</feature>
<dbReference type="GO" id="GO:0110051">
    <property type="term" value="P:metabolite repair"/>
    <property type="evidence" value="ECO:0007669"/>
    <property type="project" value="TreeGrafter"/>
</dbReference>
<dbReference type="NCBIfam" id="TIGR00197">
    <property type="entry name" value="yjeF_nterm"/>
    <property type="match status" value="1"/>
</dbReference>
<dbReference type="HAMAP" id="MF_01965">
    <property type="entry name" value="NADHX_dehydratase"/>
    <property type="match status" value="1"/>
</dbReference>
<dbReference type="AlphaFoldDB" id="A0A3R9NSU9"/>
<sequence>MKILTAAEMGAADRRTVEEFGVPLGDLMEAAGGAVVGFCLRQYWASERVTVLCGKGNNGGDGFVAARVLAGAGWTVRVVLLGRMGEVKGEAAAALRRLRDEAPGVAMREVVDEVGLKACSDVLGDAELLVDAVVGTGFKPPLRGLAAGLRQMVEGLSVPVVAVDVPSGWDSDSMEQTVEGAYRADAVVTFTAPKMAHVFGHLTRGTFGPVVVAGIGSPDGAVVSTSALTWTGASKVVAEKARGVNSNKGKFGHVLVVGGSWGKAGAPAMASLAALRTGAGLVTAAVPERVVGIVAGVAPELMVAPLEESGRPSDDAHISESRYGAPGFVADGVSLGNLEGERFEGLMKGINVVAVGPGLGTVGDASEFARRLVAKTTVPMVIDADALNAFERKADLLDGSGRVMVLTPHPGEMARLVGMTVKEVEADRVGLARRFATEHKLTLVLKGWRTLVAHPDGSIAVNTTGNPSMAKGGSGDILTGIVAGMLAQFPDDVKRAVEAAVYLHGLAGDFAAHAMDEHTVLATDTVTHLSDAFRYRVRDESGADWICGLRGTSN</sequence>
<reference evidence="22 23" key="1">
    <citation type="submission" date="2018-12" db="EMBL/GenBank/DDBJ databases">
        <title>Sequencing of bacterial isolates from soil warming experiment in Harvard Forest, Massachusetts, USA.</title>
        <authorList>
            <person name="Deangelis K."/>
        </authorList>
    </citation>
    <scope>NUCLEOTIDE SEQUENCE [LARGE SCALE GENOMIC DNA]</scope>
    <source>
        <strain evidence="22 23">EB153</strain>
    </source>
</reference>
<dbReference type="GO" id="GO:0046872">
    <property type="term" value="F:metal ion binding"/>
    <property type="evidence" value="ECO:0007669"/>
    <property type="project" value="UniProtKB-UniRule"/>
</dbReference>
<dbReference type="InterPro" id="IPR000631">
    <property type="entry name" value="CARKD"/>
</dbReference>
<gene>
    <name evidence="17" type="primary">nnrD</name>
    <name evidence="18" type="synonym">nnrE</name>
    <name evidence="22" type="ORF">EDE15_1443</name>
</gene>
<evidence type="ECO:0000256" key="5">
    <source>
        <dbReference type="ARBA" id="ARBA00022723"/>
    </source>
</evidence>
<dbReference type="PROSITE" id="PS51383">
    <property type="entry name" value="YJEF_C_3"/>
    <property type="match status" value="1"/>
</dbReference>
<comment type="catalytic activity">
    <reaction evidence="15 17 19">
        <text>(6S)-NADHX + ADP = AMP + phosphate + NADH + H(+)</text>
        <dbReference type="Rhea" id="RHEA:32223"/>
        <dbReference type="ChEBI" id="CHEBI:15378"/>
        <dbReference type="ChEBI" id="CHEBI:43474"/>
        <dbReference type="ChEBI" id="CHEBI:57945"/>
        <dbReference type="ChEBI" id="CHEBI:64074"/>
        <dbReference type="ChEBI" id="CHEBI:456215"/>
        <dbReference type="ChEBI" id="CHEBI:456216"/>
        <dbReference type="EC" id="4.2.1.136"/>
    </reaction>
</comment>
<keyword evidence="11 18" id="KW-0413">Isomerase</keyword>
<dbReference type="PIRSF" id="PIRSF017184">
    <property type="entry name" value="Nnr"/>
    <property type="match status" value="1"/>
</dbReference>
<comment type="similarity">
    <text evidence="18">Belongs to the NnrE/AIBP family.</text>
</comment>
<comment type="cofactor">
    <cofactor evidence="17">
        <name>Mg(2+)</name>
        <dbReference type="ChEBI" id="CHEBI:18420"/>
    </cofactor>
</comment>
<comment type="function">
    <text evidence="17">Catalyzes the dehydration of the S-form of NAD(P)HX at the expense of ADP, which is converted to AMP. Together with NAD(P)HX epimerase, which catalyzes the epimerization of the S- and R-forms, the enzyme allows the repair of both epimers of NAD(P)HX, a damaged form of NAD(P)H that is a result of enzymatic or heat-dependent hydration.</text>
</comment>
<comment type="catalytic activity">
    <reaction evidence="2 18 19">
        <text>(6R)-NADPHX = (6S)-NADPHX</text>
        <dbReference type="Rhea" id="RHEA:32227"/>
        <dbReference type="ChEBI" id="CHEBI:64076"/>
        <dbReference type="ChEBI" id="CHEBI:64077"/>
        <dbReference type="EC" id="5.1.99.6"/>
    </reaction>
</comment>
<evidence type="ECO:0000256" key="6">
    <source>
        <dbReference type="ARBA" id="ARBA00022741"/>
    </source>
</evidence>
<dbReference type="HAMAP" id="MF_01966">
    <property type="entry name" value="NADHX_epimerase"/>
    <property type="match status" value="1"/>
</dbReference>
<keyword evidence="5 18" id="KW-0479">Metal-binding</keyword>
<evidence type="ECO:0000256" key="18">
    <source>
        <dbReference type="HAMAP-Rule" id="MF_01966"/>
    </source>
</evidence>
<dbReference type="SUPFAM" id="SSF53613">
    <property type="entry name" value="Ribokinase-like"/>
    <property type="match status" value="1"/>
</dbReference>
<evidence type="ECO:0000313" key="23">
    <source>
        <dbReference type="Proteomes" id="UP000269669"/>
    </source>
</evidence>
<dbReference type="GO" id="GO:0005524">
    <property type="term" value="F:ATP binding"/>
    <property type="evidence" value="ECO:0007669"/>
    <property type="project" value="UniProtKB-UniRule"/>
</dbReference>
<dbReference type="InterPro" id="IPR004443">
    <property type="entry name" value="YjeF_N_dom"/>
</dbReference>
<evidence type="ECO:0000256" key="19">
    <source>
        <dbReference type="PIRNR" id="PIRNR017184"/>
    </source>
</evidence>
<keyword evidence="12 17" id="KW-0456">Lyase</keyword>
<evidence type="ECO:0000256" key="8">
    <source>
        <dbReference type="ARBA" id="ARBA00022857"/>
    </source>
</evidence>
<evidence type="ECO:0000256" key="13">
    <source>
        <dbReference type="ARBA" id="ARBA00023268"/>
    </source>
</evidence>
<feature type="binding site" evidence="17">
    <location>
        <position position="476"/>
    </location>
    <ligand>
        <name>(6S)-NADPHX</name>
        <dbReference type="ChEBI" id="CHEBI:64076"/>
    </ligand>
</feature>
<evidence type="ECO:0000256" key="3">
    <source>
        <dbReference type="ARBA" id="ARBA00006001"/>
    </source>
</evidence>
<feature type="binding site" evidence="18">
    <location>
        <position position="167"/>
    </location>
    <ligand>
        <name>K(+)</name>
        <dbReference type="ChEBI" id="CHEBI:29103"/>
    </ligand>
</feature>
<organism evidence="22 23">
    <name type="scientific">Edaphobacter aggregans</name>
    <dbReference type="NCBI Taxonomy" id="570835"/>
    <lineage>
        <taxon>Bacteria</taxon>
        <taxon>Pseudomonadati</taxon>
        <taxon>Acidobacteriota</taxon>
        <taxon>Terriglobia</taxon>
        <taxon>Terriglobales</taxon>
        <taxon>Acidobacteriaceae</taxon>
        <taxon>Edaphobacter</taxon>
    </lineage>
</organism>
<feature type="binding site" evidence="17">
    <location>
        <position position="475"/>
    </location>
    <ligand>
        <name>AMP</name>
        <dbReference type="ChEBI" id="CHEBI:456215"/>
    </ligand>
</feature>
<dbReference type="Proteomes" id="UP000269669">
    <property type="component" value="Unassembled WGS sequence"/>
</dbReference>
<keyword evidence="6 17" id="KW-0547">Nucleotide-binding</keyword>
<feature type="binding site" evidence="17">
    <location>
        <position position="409"/>
    </location>
    <ligand>
        <name>(6S)-NADPHX</name>
        <dbReference type="ChEBI" id="CHEBI:64076"/>
    </ligand>
</feature>
<evidence type="ECO:0000313" key="22">
    <source>
        <dbReference type="EMBL" id="RSL15937.1"/>
    </source>
</evidence>
<name>A0A3R9NSU9_9BACT</name>
<evidence type="ECO:0000256" key="1">
    <source>
        <dbReference type="ARBA" id="ARBA00000013"/>
    </source>
</evidence>
<dbReference type="PANTHER" id="PTHR12592">
    <property type="entry name" value="ATP-DEPENDENT (S)-NAD(P)H-HYDRATE DEHYDRATASE FAMILY MEMBER"/>
    <property type="match status" value="1"/>
</dbReference>
<dbReference type="GO" id="GO:0046496">
    <property type="term" value="P:nicotinamide nucleotide metabolic process"/>
    <property type="evidence" value="ECO:0007669"/>
    <property type="project" value="UniProtKB-UniRule"/>
</dbReference>
<feature type="binding site" evidence="18">
    <location>
        <begin position="57"/>
        <end position="61"/>
    </location>
    <ligand>
        <name>(6S)-NADPHX</name>
        <dbReference type="ChEBI" id="CHEBI:64076"/>
    </ligand>
</feature>
<evidence type="ECO:0000259" key="20">
    <source>
        <dbReference type="PROSITE" id="PS51383"/>
    </source>
</evidence>
<comment type="caution">
    <text evidence="22">The sequence shown here is derived from an EMBL/GenBank/DDBJ whole genome shotgun (WGS) entry which is preliminary data.</text>
</comment>
<dbReference type="PANTHER" id="PTHR12592:SF0">
    <property type="entry name" value="ATP-DEPENDENT (S)-NAD(P)H-HYDRATE DEHYDRATASE"/>
    <property type="match status" value="1"/>
</dbReference>
<comment type="subunit">
    <text evidence="17">Homotetramer.</text>
</comment>
<evidence type="ECO:0000256" key="16">
    <source>
        <dbReference type="ARBA" id="ARBA00049209"/>
    </source>
</evidence>
<dbReference type="GO" id="GO:0052855">
    <property type="term" value="F:ADP-dependent NAD(P)H-hydrate dehydratase activity"/>
    <property type="evidence" value="ECO:0007669"/>
    <property type="project" value="UniProtKB-UniRule"/>
</dbReference>
<dbReference type="EMBL" id="RSDW01000001">
    <property type="protein sequence ID" value="RSL15937.1"/>
    <property type="molecule type" value="Genomic_DNA"/>
</dbReference>
<dbReference type="InterPro" id="IPR029056">
    <property type="entry name" value="Ribokinase-like"/>
</dbReference>
<dbReference type="GO" id="GO:0052856">
    <property type="term" value="F:NAD(P)HX epimerase activity"/>
    <property type="evidence" value="ECO:0007669"/>
    <property type="project" value="UniProtKB-UniRule"/>
</dbReference>
<dbReference type="OrthoDB" id="9806925at2"/>
<dbReference type="CDD" id="cd01171">
    <property type="entry name" value="YXKO-related"/>
    <property type="match status" value="1"/>
</dbReference>
<keyword evidence="9 18" id="KW-0630">Potassium</keyword>
<dbReference type="Pfam" id="PF03853">
    <property type="entry name" value="YjeF_N"/>
    <property type="match status" value="1"/>
</dbReference>
<comment type="cofactor">
    <cofactor evidence="18 19">
        <name>K(+)</name>
        <dbReference type="ChEBI" id="CHEBI:29103"/>
    </cofactor>
    <text evidence="18 19">Binds 1 potassium ion per subunit.</text>
</comment>
<dbReference type="Gene3D" id="3.40.1190.20">
    <property type="match status" value="1"/>
</dbReference>
<dbReference type="EC" id="4.2.1.136" evidence="19"/>
<feature type="binding site" evidence="17">
    <location>
        <position position="266"/>
    </location>
    <ligand>
        <name>(6S)-NADPHX</name>
        <dbReference type="ChEBI" id="CHEBI:64076"/>
    </ligand>
</feature>
<comment type="catalytic activity">
    <reaction evidence="1 18 19">
        <text>(6R)-NADHX = (6S)-NADHX</text>
        <dbReference type="Rhea" id="RHEA:32215"/>
        <dbReference type="ChEBI" id="CHEBI:64074"/>
        <dbReference type="ChEBI" id="CHEBI:64075"/>
        <dbReference type="EC" id="5.1.99.6"/>
    </reaction>
</comment>
<keyword evidence="8 17" id="KW-0521">NADP</keyword>
<dbReference type="EC" id="5.1.99.6" evidence="19"/>
<comment type="similarity">
    <text evidence="3 19">In the N-terminal section; belongs to the NnrE/AIBP family.</text>
</comment>
<evidence type="ECO:0000256" key="7">
    <source>
        <dbReference type="ARBA" id="ARBA00022840"/>
    </source>
</evidence>
<feature type="domain" description="YjeF N-terminal" evidence="21">
    <location>
        <begin position="9"/>
        <end position="223"/>
    </location>
</feature>
<dbReference type="SUPFAM" id="SSF64153">
    <property type="entry name" value="YjeF N-terminal domain-like"/>
    <property type="match status" value="1"/>
</dbReference>
<keyword evidence="13" id="KW-0511">Multifunctional enzyme</keyword>
<evidence type="ECO:0000256" key="4">
    <source>
        <dbReference type="ARBA" id="ARBA00009524"/>
    </source>
</evidence>
<evidence type="ECO:0000256" key="9">
    <source>
        <dbReference type="ARBA" id="ARBA00022958"/>
    </source>
</evidence>
<dbReference type="PROSITE" id="PS51385">
    <property type="entry name" value="YJEF_N"/>
    <property type="match status" value="1"/>
</dbReference>
<feature type="binding site" evidence="17">
    <location>
        <position position="358"/>
    </location>
    <ligand>
        <name>(6S)-NADPHX</name>
        <dbReference type="ChEBI" id="CHEBI:64076"/>
    </ligand>
</feature>
<feature type="binding site" evidence="18">
    <location>
        <position position="58"/>
    </location>
    <ligand>
        <name>K(+)</name>
        <dbReference type="ChEBI" id="CHEBI:29103"/>
    </ligand>
</feature>
<comment type="similarity">
    <text evidence="17">Belongs to the NnrD/CARKD family.</text>
</comment>
<evidence type="ECO:0000256" key="15">
    <source>
        <dbReference type="ARBA" id="ARBA00048238"/>
    </source>
</evidence>
<evidence type="ECO:0000256" key="17">
    <source>
        <dbReference type="HAMAP-Rule" id="MF_01965"/>
    </source>
</evidence>
<dbReference type="Gene3D" id="3.40.50.10260">
    <property type="entry name" value="YjeF N-terminal domain"/>
    <property type="match status" value="1"/>
</dbReference>
<comment type="caution">
    <text evidence="18">Lacks conserved residue(s) required for the propagation of feature annotation.</text>
</comment>
<evidence type="ECO:0000259" key="21">
    <source>
        <dbReference type="PROSITE" id="PS51385"/>
    </source>
</evidence>
<dbReference type="InterPro" id="IPR030677">
    <property type="entry name" value="Nnr"/>
</dbReference>
<accession>A0A3R9NSU9</accession>
<evidence type="ECO:0000256" key="11">
    <source>
        <dbReference type="ARBA" id="ARBA00023235"/>
    </source>
</evidence>
<evidence type="ECO:0000256" key="12">
    <source>
        <dbReference type="ARBA" id="ARBA00023239"/>
    </source>
</evidence>
<comment type="function">
    <text evidence="14 19">Bifunctional enzyme that catalyzes the epimerization of the S- and R-forms of NAD(P)HX and the dehydration of the S-form of NAD(P)HX at the expense of ADP, which is converted to AMP. This allows the repair of both epimers of NAD(P)HX, a damaged form of NAD(P)H that is a result of enzymatic or heat-dependent hydration.</text>
</comment>
<evidence type="ECO:0000256" key="14">
    <source>
        <dbReference type="ARBA" id="ARBA00025153"/>
    </source>
</evidence>
<keyword evidence="10 17" id="KW-0520">NAD</keyword>
<comment type="function">
    <text evidence="18">Catalyzes the epimerization of the S- and R-forms of NAD(P)HX, a damaged form of NAD(P)H that is a result of enzymatic or heat-dependent hydration. This is a prerequisite for the S-specific NAD(P)H-hydrate dehydratase to allow the repair of both epimers of NAD(P)HX.</text>
</comment>
<feature type="binding site" evidence="18">
    <location>
        <position position="131"/>
    </location>
    <ligand>
        <name>K(+)</name>
        <dbReference type="ChEBI" id="CHEBI:29103"/>
    </ligand>
</feature>
<feature type="binding site" evidence="18">
    <location>
        <begin position="135"/>
        <end position="141"/>
    </location>
    <ligand>
        <name>(6S)-NADPHX</name>
        <dbReference type="ChEBI" id="CHEBI:64076"/>
    </ligand>
</feature>
<dbReference type="RefSeq" id="WP_125484617.1">
    <property type="nucleotide sequence ID" value="NZ_RSDW01000001.1"/>
</dbReference>
<comment type="catalytic activity">
    <reaction evidence="16 17 19">
        <text>(6S)-NADPHX + ADP = AMP + phosphate + NADPH + H(+)</text>
        <dbReference type="Rhea" id="RHEA:32235"/>
        <dbReference type="ChEBI" id="CHEBI:15378"/>
        <dbReference type="ChEBI" id="CHEBI:43474"/>
        <dbReference type="ChEBI" id="CHEBI:57783"/>
        <dbReference type="ChEBI" id="CHEBI:64076"/>
        <dbReference type="ChEBI" id="CHEBI:456215"/>
        <dbReference type="ChEBI" id="CHEBI:456216"/>
        <dbReference type="EC" id="4.2.1.136"/>
    </reaction>
</comment>
<keyword evidence="7 17" id="KW-0067">ATP-binding</keyword>
<dbReference type="NCBIfam" id="TIGR00196">
    <property type="entry name" value="yjeF_cterm"/>
    <property type="match status" value="1"/>
</dbReference>
<comment type="similarity">
    <text evidence="4 19">In the C-terminal section; belongs to the NnrD/CARKD family.</text>
</comment>
<keyword evidence="23" id="KW-1185">Reference proteome</keyword>
<protein>
    <recommendedName>
        <fullName evidence="19">Bifunctional NAD(P)H-hydrate repair enzyme</fullName>
    </recommendedName>
    <alternativeName>
        <fullName evidence="19">Nicotinamide nucleotide repair protein</fullName>
    </alternativeName>
    <domain>
        <recommendedName>
            <fullName evidence="19">ADP-dependent (S)-NAD(P)H-hydrate dehydratase</fullName>
            <ecNumber evidence="19">4.2.1.136</ecNumber>
        </recommendedName>
        <alternativeName>
            <fullName evidence="19">ADP-dependent NAD(P)HX dehydratase</fullName>
        </alternativeName>
    </domain>
    <domain>
        <recommendedName>
            <fullName evidence="19">NAD(P)H-hydrate epimerase</fullName>
            <ecNumber evidence="19">5.1.99.6</ecNumber>
        </recommendedName>
    </domain>
</protein>
<feature type="domain" description="YjeF C-terminal" evidence="20">
    <location>
        <begin position="231"/>
        <end position="536"/>
    </location>
</feature>
<evidence type="ECO:0000256" key="10">
    <source>
        <dbReference type="ARBA" id="ARBA00023027"/>
    </source>
</evidence>